<dbReference type="EMBL" id="CP036276">
    <property type="protein sequence ID" value="QDU42425.1"/>
    <property type="molecule type" value="Genomic_DNA"/>
</dbReference>
<dbReference type="Gene3D" id="6.10.10.120">
    <property type="entry name" value="Antitoxin ParD1-like"/>
    <property type="match status" value="1"/>
</dbReference>
<keyword evidence="2" id="KW-1277">Toxin-antitoxin system</keyword>
<keyword evidence="4" id="KW-1185">Reference proteome</keyword>
<gene>
    <name evidence="3" type="primary">parD1</name>
    <name evidence="3" type="ORF">Mal52_08860</name>
</gene>
<reference evidence="3 4" key="1">
    <citation type="submission" date="2019-02" db="EMBL/GenBank/DDBJ databases">
        <title>Deep-cultivation of Planctomycetes and their phenomic and genomic characterization uncovers novel biology.</title>
        <authorList>
            <person name="Wiegand S."/>
            <person name="Jogler M."/>
            <person name="Boedeker C."/>
            <person name="Pinto D."/>
            <person name="Vollmers J."/>
            <person name="Rivas-Marin E."/>
            <person name="Kohn T."/>
            <person name="Peeters S.H."/>
            <person name="Heuer A."/>
            <person name="Rast P."/>
            <person name="Oberbeckmann S."/>
            <person name="Bunk B."/>
            <person name="Jeske O."/>
            <person name="Meyerdierks A."/>
            <person name="Storesund J.E."/>
            <person name="Kallscheuer N."/>
            <person name="Luecker S."/>
            <person name="Lage O.M."/>
            <person name="Pohl T."/>
            <person name="Merkel B.J."/>
            <person name="Hornburger P."/>
            <person name="Mueller R.-W."/>
            <person name="Bruemmer F."/>
            <person name="Labrenz M."/>
            <person name="Spormann A.M."/>
            <person name="Op den Camp H."/>
            <person name="Overmann J."/>
            <person name="Amann R."/>
            <person name="Jetten M.S.M."/>
            <person name="Mascher T."/>
            <person name="Medema M.H."/>
            <person name="Devos D.P."/>
            <person name="Kaster A.-K."/>
            <person name="Ovreas L."/>
            <person name="Rohde M."/>
            <person name="Galperin M.Y."/>
            <person name="Jogler C."/>
        </authorList>
    </citation>
    <scope>NUCLEOTIDE SEQUENCE [LARGE SCALE GENOMIC DNA]</scope>
    <source>
        <strain evidence="3 4">Mal52</strain>
    </source>
</reference>
<dbReference type="PANTHER" id="PTHR36582:SF2">
    <property type="entry name" value="ANTITOXIN PARD"/>
    <property type="match status" value="1"/>
</dbReference>
<evidence type="ECO:0000256" key="2">
    <source>
        <dbReference type="ARBA" id="ARBA00022649"/>
    </source>
</evidence>
<dbReference type="PANTHER" id="PTHR36582">
    <property type="entry name" value="ANTITOXIN PARD"/>
    <property type="match status" value="1"/>
</dbReference>
<name>A0A517ZIV7_9PLAN</name>
<dbReference type="CDD" id="cd22231">
    <property type="entry name" value="RHH_NikR_HicB-like"/>
    <property type="match status" value="1"/>
</dbReference>
<accession>A0A517ZIV7</accession>
<dbReference type="SUPFAM" id="SSF47598">
    <property type="entry name" value="Ribbon-helix-helix"/>
    <property type="match status" value="1"/>
</dbReference>
<dbReference type="NCBIfam" id="TIGR02606">
    <property type="entry name" value="antidote_CC2985"/>
    <property type="match status" value="1"/>
</dbReference>
<dbReference type="KEGG" id="sdyn:Mal52_08860"/>
<dbReference type="InterPro" id="IPR010985">
    <property type="entry name" value="Ribbon_hlx_hlx"/>
</dbReference>
<sequence>MNRLVAFGEILTDSWNSHKLTLISVAPTASEPYDGVDTGVRSRHLFTKPKMSVMTMATIIPPELEAFVEREVASGKFRSRDEAISEGLRLLKEREEKLDLLRNDIQAGLDQLDHGQAISINDAAEHRKFFDDIQRRGLERLAAKKNVP</sequence>
<dbReference type="Proteomes" id="UP000319383">
    <property type="component" value="Chromosome"/>
</dbReference>
<dbReference type="InterPro" id="IPR038296">
    <property type="entry name" value="ParD_sf"/>
</dbReference>
<evidence type="ECO:0000313" key="4">
    <source>
        <dbReference type="Proteomes" id="UP000319383"/>
    </source>
</evidence>
<comment type="similarity">
    <text evidence="1">Belongs to the ParD antitoxin family.</text>
</comment>
<dbReference type="AlphaFoldDB" id="A0A517ZIV7"/>
<proteinExistence type="inferred from homology"/>
<protein>
    <submittedName>
        <fullName evidence="3">Antitoxin ParD1</fullName>
    </submittedName>
</protein>
<dbReference type="GO" id="GO:0006355">
    <property type="term" value="P:regulation of DNA-templated transcription"/>
    <property type="evidence" value="ECO:0007669"/>
    <property type="project" value="InterPro"/>
</dbReference>
<dbReference type="Pfam" id="PF03693">
    <property type="entry name" value="ParD_antitoxin"/>
    <property type="match status" value="1"/>
</dbReference>
<evidence type="ECO:0000313" key="3">
    <source>
        <dbReference type="EMBL" id="QDU42425.1"/>
    </source>
</evidence>
<dbReference type="InterPro" id="IPR022789">
    <property type="entry name" value="ParD"/>
</dbReference>
<organism evidence="3 4">
    <name type="scientific">Symmachiella dynata</name>
    <dbReference type="NCBI Taxonomy" id="2527995"/>
    <lineage>
        <taxon>Bacteria</taxon>
        <taxon>Pseudomonadati</taxon>
        <taxon>Planctomycetota</taxon>
        <taxon>Planctomycetia</taxon>
        <taxon>Planctomycetales</taxon>
        <taxon>Planctomycetaceae</taxon>
        <taxon>Symmachiella</taxon>
    </lineage>
</organism>
<evidence type="ECO:0000256" key="1">
    <source>
        <dbReference type="ARBA" id="ARBA00008580"/>
    </source>
</evidence>